<reference evidence="2 3" key="1">
    <citation type="journal article" date="2013" name="Genome Biol.">
        <title>Draft genome of the mountain pine beetle, Dendroctonus ponderosae Hopkins, a major forest pest.</title>
        <authorList>
            <person name="Keeling C.I."/>
            <person name="Yuen M.M."/>
            <person name="Liao N.Y."/>
            <person name="Docking T.R."/>
            <person name="Chan S.K."/>
            <person name="Taylor G.A."/>
            <person name="Palmquist D.L."/>
            <person name="Jackman S.D."/>
            <person name="Nguyen A."/>
            <person name="Li M."/>
            <person name="Henderson H."/>
            <person name="Janes J.K."/>
            <person name="Zhao Y."/>
            <person name="Pandoh P."/>
            <person name="Moore R."/>
            <person name="Sperling F.A."/>
            <person name="Huber D.P."/>
            <person name="Birol I."/>
            <person name="Jones S.J."/>
            <person name="Bohlmann J."/>
        </authorList>
    </citation>
    <scope>NUCLEOTIDE SEQUENCE</scope>
</reference>
<evidence type="ECO:0000256" key="1">
    <source>
        <dbReference type="SAM" id="MobiDB-lite"/>
    </source>
</evidence>
<sequence length="814" mass="92005">MAKGKCCSLFPISIERFAPIRCNHPQAMSPVTPSLSTIESSWKPAPIVQDGRLNFTRSRSLPPNLSPIKIDLPSPMDFLPRPIAEQKCPKTAPQSRAGWGKPTLKVAGKFRKSRPKTRGTSEKSCVLPDSAARKKLLINSRNLHVRRTASLPGAGQAMSTFKELYKVSPIKALISLNDEVKGKKYKRTILTVREREKVKFHYLSDNPECRQCMSKNQKRFAEFYKKNSEKMGKFAHTRRAFSTYVNDPLLRQMEYEQAKAKEFQQEIVRVKDQNLATGLKGQAVTLFNLIKLQSSTPTSSFTPTNSYKFEAKQVPEEYKFRQEDPNNQKKPDPYPLEMFNEDYIPELESARGVSRAQSCPEFVENDLQEPDEALEDVEEAPKWKSSLEPPGPFARSRSISWLLPSFSSPQPPLLLRNPNIRYENKVSPTGNQVLSPCGSCGRRQPPRKKPPSDSSKKPARKEKKQRKKALLRPNEEPSCHAPPRRPDLVSRESPAPYPPKPAGSMEAGRKKCPDCGSGQKRAPCKIPVPRKKEEDDPCAPPKPDKPSCNKKNPCYQAQNFFSTGNEQQTFQFAGKKCPDCGSGKRRPPCKIQVPAKEQEEDPCLPPKAKKTPCHKESPCNQHYKYLQPTSKQNATRPREYSFPAVTLAPAWKGAQHATAKYSFPFPEDFNFNGAHSKSAEHKKEDLSEREAPNNTPPARYSFQRPSRLDLDMQVANKNHSKMVNSSKFLEIFRARQAESRELIQAGKEANSTKSGYFIHPKDSLNEKICDAISTVPKVELAENSKQMIAKAIKRMIEPIIEKEFLKYEEVKAGK</sequence>
<feature type="compositionally biased region" description="Basic and acidic residues" evidence="1">
    <location>
        <begin position="473"/>
        <end position="490"/>
    </location>
</feature>
<feature type="region of interest" description="Disordered" evidence="1">
    <location>
        <begin position="576"/>
        <end position="620"/>
    </location>
</feature>
<accession>U4U1Q3</accession>
<feature type="compositionally biased region" description="Basic and acidic residues" evidence="1">
    <location>
        <begin position="317"/>
        <end position="332"/>
    </location>
</feature>
<evidence type="ECO:0000313" key="2">
    <source>
        <dbReference type="EMBL" id="ERL87794.1"/>
    </source>
</evidence>
<evidence type="ECO:0000313" key="3">
    <source>
        <dbReference type="Proteomes" id="UP000030742"/>
    </source>
</evidence>
<proteinExistence type="predicted"/>
<name>U4U1Q3_DENPD</name>
<dbReference type="EMBL" id="KB631999">
    <property type="protein sequence ID" value="ERL87794.1"/>
    <property type="molecule type" value="Genomic_DNA"/>
</dbReference>
<organism evidence="2 3">
    <name type="scientific">Dendroctonus ponderosae</name>
    <name type="common">Mountain pine beetle</name>
    <dbReference type="NCBI Taxonomy" id="77166"/>
    <lineage>
        <taxon>Eukaryota</taxon>
        <taxon>Metazoa</taxon>
        <taxon>Ecdysozoa</taxon>
        <taxon>Arthropoda</taxon>
        <taxon>Hexapoda</taxon>
        <taxon>Insecta</taxon>
        <taxon>Pterygota</taxon>
        <taxon>Neoptera</taxon>
        <taxon>Endopterygota</taxon>
        <taxon>Coleoptera</taxon>
        <taxon>Polyphaga</taxon>
        <taxon>Cucujiformia</taxon>
        <taxon>Curculionidae</taxon>
        <taxon>Scolytinae</taxon>
        <taxon>Dendroctonus</taxon>
    </lineage>
</organism>
<dbReference type="OrthoDB" id="6784641at2759"/>
<dbReference type="AlphaFoldDB" id="U4U1Q3"/>
<protein>
    <submittedName>
        <fullName evidence="2">Uncharacterized protein</fullName>
    </submittedName>
</protein>
<dbReference type="Proteomes" id="UP000030742">
    <property type="component" value="Unassembled WGS sequence"/>
</dbReference>
<gene>
    <name evidence="2" type="ORF">D910_05183</name>
</gene>
<feature type="compositionally biased region" description="Basic residues" evidence="1">
    <location>
        <begin position="457"/>
        <end position="470"/>
    </location>
</feature>
<feature type="region of interest" description="Disordered" evidence="1">
    <location>
        <begin position="674"/>
        <end position="706"/>
    </location>
</feature>
<feature type="region of interest" description="Disordered" evidence="1">
    <location>
        <begin position="423"/>
        <end position="552"/>
    </location>
</feature>
<feature type="region of interest" description="Disordered" evidence="1">
    <location>
        <begin position="317"/>
        <end position="336"/>
    </location>
</feature>
<feature type="compositionally biased region" description="Basic and acidic residues" evidence="1">
    <location>
        <begin position="677"/>
        <end position="691"/>
    </location>
</feature>